<organism evidence="1 2">
    <name type="scientific">Caballeronia glathei</name>
    <dbReference type="NCBI Taxonomy" id="60547"/>
    <lineage>
        <taxon>Bacteria</taxon>
        <taxon>Pseudomonadati</taxon>
        <taxon>Pseudomonadota</taxon>
        <taxon>Betaproteobacteria</taxon>
        <taxon>Burkholderiales</taxon>
        <taxon>Burkholderiaceae</taxon>
        <taxon>Caballeronia</taxon>
    </lineage>
</organism>
<protein>
    <submittedName>
        <fullName evidence="1">Uncharacterized protein</fullName>
    </submittedName>
</protein>
<keyword evidence="2" id="KW-1185">Reference proteome</keyword>
<sequence length="124" mass="14814">MSVREIARRLFAVLCIGWLRWLAIWWFCRPVVLLHYAEDAREPVVYFFNDDHLITKQEIKPGRVERFYTDLFPGADSFINVSLPFASRDGVEFKPPFSRVDIYINSATRIERVEKKYGFFDRFQ</sequence>
<proteinExistence type="predicted"/>
<dbReference type="EMBL" id="JFHC01000065">
    <property type="protein sequence ID" value="KDR39148.1"/>
    <property type="molecule type" value="Genomic_DNA"/>
</dbReference>
<gene>
    <name evidence="1" type="ORF">BG61_34560</name>
</gene>
<dbReference type="RefSeq" id="WP_035930672.1">
    <property type="nucleotide sequence ID" value="NZ_CADFFX010000001.1"/>
</dbReference>
<comment type="caution">
    <text evidence="1">The sequence shown here is derived from an EMBL/GenBank/DDBJ whole genome shotgun (WGS) entry which is preliminary data.</text>
</comment>
<dbReference type="Proteomes" id="UP000027466">
    <property type="component" value="Unassembled WGS sequence"/>
</dbReference>
<dbReference type="AlphaFoldDB" id="A0A069PET8"/>
<evidence type="ECO:0000313" key="2">
    <source>
        <dbReference type="Proteomes" id="UP000027466"/>
    </source>
</evidence>
<dbReference type="STRING" id="60547.GCA_000751215_02339"/>
<accession>A0A069PET8</accession>
<name>A0A069PET8_9BURK</name>
<reference evidence="1 2" key="1">
    <citation type="submission" date="2014-03" db="EMBL/GenBank/DDBJ databases">
        <title>Draft Genome Sequences of Four Burkholderia Strains.</title>
        <authorList>
            <person name="Liu X.Y."/>
            <person name="Li C.X."/>
            <person name="Xu J.H."/>
        </authorList>
    </citation>
    <scope>NUCLEOTIDE SEQUENCE [LARGE SCALE GENOMIC DNA]</scope>
    <source>
        <strain evidence="1 2">DSM 50014</strain>
    </source>
</reference>
<evidence type="ECO:0000313" key="1">
    <source>
        <dbReference type="EMBL" id="KDR39148.1"/>
    </source>
</evidence>